<proteinExistence type="predicted"/>
<dbReference type="InterPro" id="IPR036640">
    <property type="entry name" value="ABC1_TM_sf"/>
</dbReference>
<dbReference type="RefSeq" id="XP_007878267.1">
    <property type="nucleotide sequence ID" value="XM_007880076.1"/>
</dbReference>
<dbReference type="PROSITE" id="PS50929">
    <property type="entry name" value="ABC_TM1F"/>
    <property type="match status" value="1"/>
</dbReference>
<dbReference type="EMBL" id="KE361629">
    <property type="protein sequence ID" value="EPQ29887.1"/>
    <property type="molecule type" value="Genomic_DNA"/>
</dbReference>
<dbReference type="GO" id="GO:0005743">
    <property type="term" value="C:mitochondrial inner membrane"/>
    <property type="evidence" value="ECO:0007669"/>
    <property type="project" value="TreeGrafter"/>
</dbReference>
<feature type="transmembrane region" description="Helical" evidence="9">
    <location>
        <begin position="240"/>
        <end position="263"/>
    </location>
</feature>
<feature type="region of interest" description="Disordered" evidence="8">
    <location>
        <begin position="516"/>
        <end position="537"/>
    </location>
</feature>
<dbReference type="Pfam" id="PF00664">
    <property type="entry name" value="ABC_membrane"/>
    <property type="match status" value="1"/>
</dbReference>
<feature type="region of interest" description="Disordered" evidence="8">
    <location>
        <begin position="986"/>
        <end position="1014"/>
    </location>
</feature>
<dbReference type="Pfam" id="PF00005">
    <property type="entry name" value="ABC_tran"/>
    <property type="match status" value="1"/>
</dbReference>
<evidence type="ECO:0000256" key="5">
    <source>
        <dbReference type="ARBA" id="ARBA00022840"/>
    </source>
</evidence>
<evidence type="ECO:0000313" key="12">
    <source>
        <dbReference type="EMBL" id="EPQ29887.1"/>
    </source>
</evidence>
<evidence type="ECO:0000256" key="8">
    <source>
        <dbReference type="SAM" id="MobiDB-lite"/>
    </source>
</evidence>
<evidence type="ECO:0000259" key="11">
    <source>
        <dbReference type="PROSITE" id="PS50929"/>
    </source>
</evidence>
<dbReference type="eggNOG" id="KOG0058">
    <property type="taxonomic scope" value="Eukaryota"/>
</dbReference>
<keyword evidence="7 9" id="KW-0472">Membrane</keyword>
<organism evidence="12 13">
    <name type="scientific">Pseudozyma flocculosa PF-1</name>
    <dbReference type="NCBI Taxonomy" id="1277687"/>
    <lineage>
        <taxon>Eukaryota</taxon>
        <taxon>Fungi</taxon>
        <taxon>Dikarya</taxon>
        <taxon>Basidiomycota</taxon>
        <taxon>Ustilaginomycotina</taxon>
        <taxon>Ustilaginomycetes</taxon>
        <taxon>Ustilaginales</taxon>
        <taxon>Ustilaginaceae</taxon>
        <taxon>Pseudozyma</taxon>
    </lineage>
</organism>
<evidence type="ECO:0000259" key="10">
    <source>
        <dbReference type="PROSITE" id="PS50893"/>
    </source>
</evidence>
<feature type="compositionally biased region" description="Polar residues" evidence="8">
    <location>
        <begin position="107"/>
        <end position="129"/>
    </location>
</feature>
<dbReference type="InterPro" id="IPR027417">
    <property type="entry name" value="P-loop_NTPase"/>
</dbReference>
<reference evidence="12 13" key="1">
    <citation type="journal article" date="2013" name="Plant Cell">
        <title>The transition from a phytopathogenic smut ancestor to an anamorphic biocontrol agent deciphered by comparative whole-genome analysis.</title>
        <authorList>
            <person name="Lefebvre F."/>
            <person name="Joly D.L."/>
            <person name="Labbe C."/>
            <person name="Teichmann B."/>
            <person name="Linning R."/>
            <person name="Belzile F."/>
            <person name="Bakkeren G."/>
            <person name="Belanger R.R."/>
        </authorList>
    </citation>
    <scope>NUCLEOTIDE SEQUENCE [LARGE SCALE GENOMIC DNA]</scope>
    <source>
        <strain evidence="12 13">PF-1</strain>
    </source>
</reference>
<dbReference type="AlphaFoldDB" id="A0A061HAE5"/>
<dbReference type="SUPFAM" id="SSF52540">
    <property type="entry name" value="P-loop containing nucleoside triphosphate hydrolases"/>
    <property type="match status" value="1"/>
</dbReference>
<dbReference type="Gene3D" id="3.40.50.300">
    <property type="entry name" value="P-loop containing nucleotide triphosphate hydrolases"/>
    <property type="match status" value="1"/>
</dbReference>
<dbReference type="FunFam" id="3.40.50.300:FF:000604">
    <property type="entry name" value="ABC transporter B family member 28"/>
    <property type="match status" value="1"/>
</dbReference>
<dbReference type="GO" id="GO:0090374">
    <property type="term" value="P:oligopeptide export from mitochondrion"/>
    <property type="evidence" value="ECO:0007669"/>
    <property type="project" value="TreeGrafter"/>
</dbReference>
<dbReference type="PANTHER" id="PTHR43394:SF1">
    <property type="entry name" value="ATP-BINDING CASSETTE SUB-FAMILY B MEMBER 10, MITOCHONDRIAL"/>
    <property type="match status" value="1"/>
</dbReference>
<evidence type="ECO:0000256" key="2">
    <source>
        <dbReference type="ARBA" id="ARBA00022448"/>
    </source>
</evidence>
<keyword evidence="3 9" id="KW-0812">Transmembrane</keyword>
<dbReference type="GO" id="GO:0015421">
    <property type="term" value="F:ABC-type oligopeptide transporter activity"/>
    <property type="evidence" value="ECO:0007669"/>
    <property type="project" value="TreeGrafter"/>
</dbReference>
<sequence>MFAAPLRVGASSTALLGLRQGASAPMGHLSLAHLSAAALHNARSYSQASRTSIGQAPLSPSRTCTSPSIFASARPGQPQLSLLFRNAAAAASAASRCNSSHARNDTTRTSANSSQPVKPAPQSSSTLKQAESAVDAAAAKVEASSSSPSSASLASRLGNAIKARLQEQMAKSAPKTKDGTQSPTPVATFPDMKRLIGLAMPQKRTMLIALALLLVSSCISLTIPAAIGRVIDFFTSGQSSLFGFSFGTVAFGMLFVFAIGAGAKAGSNILLELAGVRVVQGIRGQAYRSALRQDVELADKGAGDTVSRLSVDTNIVGDSLTSDIGDGLRAGVTVIFAGTAMFLLSAKLTLLMMAVVPPAAIGAVFYGRYLRDLTHKTQDAVGAMTRLAEERLSPPAFRTLTSFNTQRQEAKRFDAKVQDIVALQTKEAYASGLFYAGTGFVGNCAILTLLTYGGHLASRGEISVGDLTSLLMYTAYLGGGMISLTSFFASVMKGVGAGARVFELIDRESNVRLGAGDPLPVPASSSSSPLSSARSKTHSLPIRFDNVHFSYPSRPQQKILDGVSLSIEPGKSYALVGGSGAGKSSVHALLLRYYDPDSGRILLGNRDLRELKVEEVRKAIAVVPQEPVLFDGTVEENITYGTDNATREDVERVIQMAGCGFIHDLSDGLATRIGARQLSGGQRQRIAIARALVKNPSILLLDEATSALDSASEVLVNRAIEEIIQKGEITVWIVAHRLSTIKSAKNLQVLERGRIVEQGTYDELDRPGTRFRKLMAAQLEAGAAEMEHAEDEDGEVQQADETQRDVTATSRLAAPSSSSSSLASATQRRGYATRAKTPPPSTAADDSTAHAGEGVDDLCIPTQATWSVSKLISDQTGREEMDASTLLKLYRLSALQAPAASSAEFEEVRRQLTGLIGLVHAVRSVQLPPNHIEEEGGEGQLVDSRVLASLEGWCDRVDQPEVEVGEHVDRQGTEVLDRDVLLGVSDAEGAKEDTSGKGKGQGRSYAGFFVVDRT</sequence>
<dbReference type="GO" id="GO:0016887">
    <property type="term" value="F:ATP hydrolysis activity"/>
    <property type="evidence" value="ECO:0007669"/>
    <property type="project" value="InterPro"/>
</dbReference>
<feature type="transmembrane region" description="Helical" evidence="9">
    <location>
        <begin position="433"/>
        <end position="453"/>
    </location>
</feature>
<dbReference type="OrthoDB" id="6500128at2759"/>
<dbReference type="CDD" id="cd18573">
    <property type="entry name" value="ABC_6TM_ABCB10_like"/>
    <property type="match status" value="1"/>
</dbReference>
<feature type="region of interest" description="Disordered" evidence="8">
    <location>
        <begin position="167"/>
        <end position="186"/>
    </location>
</feature>
<name>A0A061HAE5_9BASI</name>
<evidence type="ECO:0000313" key="13">
    <source>
        <dbReference type="Proteomes" id="UP000053664"/>
    </source>
</evidence>
<feature type="domain" description="ABC transporter" evidence="10">
    <location>
        <begin position="542"/>
        <end position="777"/>
    </location>
</feature>
<feature type="region of interest" description="Disordered" evidence="8">
    <location>
        <begin position="95"/>
        <end position="131"/>
    </location>
</feature>
<dbReference type="Gene3D" id="1.20.1560.10">
    <property type="entry name" value="ABC transporter type 1, transmembrane domain"/>
    <property type="match status" value="1"/>
</dbReference>
<dbReference type="PROSITE" id="PS00211">
    <property type="entry name" value="ABC_TRANSPORTER_1"/>
    <property type="match status" value="1"/>
</dbReference>
<dbReference type="Proteomes" id="UP000053664">
    <property type="component" value="Unassembled WGS sequence"/>
</dbReference>
<evidence type="ECO:0000256" key="7">
    <source>
        <dbReference type="ARBA" id="ARBA00023136"/>
    </source>
</evidence>
<keyword evidence="4" id="KW-0547">Nucleotide-binding</keyword>
<evidence type="ECO:0000256" key="6">
    <source>
        <dbReference type="ARBA" id="ARBA00022989"/>
    </source>
</evidence>
<dbReference type="InterPro" id="IPR003593">
    <property type="entry name" value="AAA+_ATPase"/>
</dbReference>
<dbReference type="HOGENOM" id="CLU_000604_84_3_1"/>
<feature type="region of interest" description="Disordered" evidence="8">
    <location>
        <begin position="782"/>
        <end position="854"/>
    </location>
</feature>
<gene>
    <name evidence="12" type="ORF">PFL1_02560</name>
</gene>
<feature type="transmembrane region" description="Helical" evidence="9">
    <location>
        <begin position="473"/>
        <end position="492"/>
    </location>
</feature>
<dbReference type="GeneID" id="19316679"/>
<comment type="subcellular location">
    <subcellularLocation>
        <location evidence="1">Membrane</location>
        <topology evidence="1">Multi-pass membrane protein</topology>
    </subcellularLocation>
</comment>
<keyword evidence="2" id="KW-0813">Transport</keyword>
<dbReference type="InterPro" id="IPR017871">
    <property type="entry name" value="ABC_transporter-like_CS"/>
</dbReference>
<dbReference type="SUPFAM" id="SSF90123">
    <property type="entry name" value="ABC transporter transmembrane region"/>
    <property type="match status" value="1"/>
</dbReference>
<feature type="compositionally biased region" description="Low complexity" evidence="8">
    <location>
        <begin position="807"/>
        <end position="826"/>
    </location>
</feature>
<dbReference type="PANTHER" id="PTHR43394">
    <property type="entry name" value="ATP-DEPENDENT PERMEASE MDL1, MITOCHONDRIAL"/>
    <property type="match status" value="1"/>
</dbReference>
<feature type="transmembrane region" description="Helical" evidence="9">
    <location>
        <begin position="206"/>
        <end position="228"/>
    </location>
</feature>
<evidence type="ECO:0000256" key="3">
    <source>
        <dbReference type="ARBA" id="ARBA00022692"/>
    </source>
</evidence>
<dbReference type="InterPro" id="IPR011527">
    <property type="entry name" value="ABC1_TM_dom"/>
</dbReference>
<dbReference type="FunFam" id="1.20.1560.10:FF:000085">
    <property type="entry name" value="Probable ATP-binding cassette (ABC) transporter"/>
    <property type="match status" value="1"/>
</dbReference>
<dbReference type="GO" id="GO:0005524">
    <property type="term" value="F:ATP binding"/>
    <property type="evidence" value="ECO:0007669"/>
    <property type="project" value="UniProtKB-KW"/>
</dbReference>
<evidence type="ECO:0000256" key="4">
    <source>
        <dbReference type="ARBA" id="ARBA00022741"/>
    </source>
</evidence>
<feature type="domain" description="ABC transmembrane type-1" evidence="11">
    <location>
        <begin position="207"/>
        <end position="493"/>
    </location>
</feature>
<feature type="compositionally biased region" description="Low complexity" evidence="8">
    <location>
        <begin position="522"/>
        <end position="534"/>
    </location>
</feature>
<evidence type="ECO:0000256" key="1">
    <source>
        <dbReference type="ARBA" id="ARBA00004141"/>
    </source>
</evidence>
<dbReference type="InterPro" id="IPR039421">
    <property type="entry name" value="Type_1_exporter"/>
</dbReference>
<protein>
    <submittedName>
        <fullName evidence="12">Uncharacterized protein</fullName>
    </submittedName>
</protein>
<dbReference type="KEGG" id="pfp:PFL1_02560"/>
<keyword evidence="5" id="KW-0067">ATP-binding</keyword>
<dbReference type="SMART" id="SM00382">
    <property type="entry name" value="AAA"/>
    <property type="match status" value="1"/>
</dbReference>
<keyword evidence="6 9" id="KW-1133">Transmembrane helix</keyword>
<dbReference type="PROSITE" id="PS50893">
    <property type="entry name" value="ABC_TRANSPORTER_2"/>
    <property type="match status" value="1"/>
</dbReference>
<feature type="transmembrane region" description="Helical" evidence="9">
    <location>
        <begin position="348"/>
        <end position="366"/>
    </location>
</feature>
<evidence type="ECO:0000256" key="9">
    <source>
        <dbReference type="SAM" id="Phobius"/>
    </source>
</evidence>
<dbReference type="InterPro" id="IPR003439">
    <property type="entry name" value="ABC_transporter-like_ATP-bd"/>
</dbReference>
<accession>A0A061HAE5</accession>